<evidence type="ECO:0000313" key="3">
    <source>
        <dbReference type="Proteomes" id="UP000249177"/>
    </source>
</evidence>
<keyword evidence="1" id="KW-1133">Transmembrane helix</keyword>
<keyword evidence="3" id="KW-1185">Reference proteome</keyword>
<accession>A0A2W7U1U8</accession>
<keyword evidence="1" id="KW-0812">Transmembrane</keyword>
<organism evidence="2 3">
    <name type="scientific">Flavobacterium aquariorum</name>
    <dbReference type="NCBI Taxonomy" id="2217670"/>
    <lineage>
        <taxon>Bacteria</taxon>
        <taxon>Pseudomonadati</taxon>
        <taxon>Bacteroidota</taxon>
        <taxon>Flavobacteriia</taxon>
        <taxon>Flavobacteriales</taxon>
        <taxon>Flavobacteriaceae</taxon>
        <taxon>Flavobacterium</taxon>
    </lineage>
</organism>
<protein>
    <submittedName>
        <fullName evidence="2">Uncharacterized protein</fullName>
    </submittedName>
</protein>
<feature type="transmembrane region" description="Helical" evidence="1">
    <location>
        <begin position="70"/>
        <end position="94"/>
    </location>
</feature>
<name>A0A2W7U1U8_9FLAO</name>
<gene>
    <name evidence="2" type="ORF">DOS84_00735</name>
</gene>
<feature type="transmembrane region" description="Helical" evidence="1">
    <location>
        <begin position="20"/>
        <end position="50"/>
    </location>
</feature>
<dbReference type="EMBL" id="QKXH01000001">
    <property type="protein sequence ID" value="PZX95130.1"/>
    <property type="molecule type" value="Genomic_DNA"/>
</dbReference>
<keyword evidence="1" id="KW-0472">Membrane</keyword>
<evidence type="ECO:0000313" key="2">
    <source>
        <dbReference type="EMBL" id="PZX95130.1"/>
    </source>
</evidence>
<dbReference type="AlphaFoldDB" id="A0A2W7U1U8"/>
<proteinExistence type="predicted"/>
<dbReference type="Proteomes" id="UP000249177">
    <property type="component" value="Unassembled WGS sequence"/>
</dbReference>
<comment type="caution">
    <text evidence="2">The sequence shown here is derived from an EMBL/GenBank/DDBJ whole genome shotgun (WGS) entry which is preliminary data.</text>
</comment>
<reference evidence="2 3" key="1">
    <citation type="submission" date="2018-06" db="EMBL/GenBank/DDBJ databases">
        <title>Flavobacterium sp IMCC34762, genome.</title>
        <authorList>
            <person name="Joung Y."/>
            <person name="Cho J."/>
            <person name="Song J."/>
        </authorList>
    </citation>
    <scope>NUCLEOTIDE SEQUENCE [LARGE SCALE GENOMIC DNA]</scope>
    <source>
        <strain evidence="2 3">IMCC34762</strain>
    </source>
</reference>
<sequence>MNRKWSNLFEFFKSTLAINFAVSFFVFLFGGLIAFNYSVLTFGFALSLFFKEVNAKNEYVFYFNNTISKIQLWVYSWFFTFVFLAICSFVFNLIRKLF</sequence>
<evidence type="ECO:0000256" key="1">
    <source>
        <dbReference type="SAM" id="Phobius"/>
    </source>
</evidence>